<protein>
    <recommendedName>
        <fullName evidence="8">DUF86 domain-containing protein</fullName>
    </recommendedName>
</protein>
<evidence type="ECO:0000256" key="4">
    <source>
        <dbReference type="ARBA" id="ARBA00022741"/>
    </source>
</evidence>
<accession>K2QJ20</accession>
<dbReference type="PANTHER" id="PTHR34139">
    <property type="entry name" value="UPF0331 PROTEIN MJ0127"/>
    <property type="match status" value="1"/>
</dbReference>
<comment type="caution">
    <text evidence="6">The sequence shown here is derived from an EMBL/GenBank/DDBJ whole genome shotgun (WGS) entry which is preliminary data.</text>
</comment>
<keyword evidence="4" id="KW-0547">Nucleotide-binding</keyword>
<dbReference type="Pfam" id="PF01934">
    <property type="entry name" value="HepT-like"/>
    <property type="match status" value="1"/>
</dbReference>
<evidence type="ECO:0000256" key="5">
    <source>
        <dbReference type="ARBA" id="ARBA00022801"/>
    </source>
</evidence>
<evidence type="ECO:0000256" key="1">
    <source>
        <dbReference type="ARBA" id="ARBA00022553"/>
    </source>
</evidence>
<organism evidence="6 7">
    <name type="scientific">Galbibacter marinus</name>
    <dbReference type="NCBI Taxonomy" id="555500"/>
    <lineage>
        <taxon>Bacteria</taxon>
        <taxon>Pseudomonadati</taxon>
        <taxon>Bacteroidota</taxon>
        <taxon>Flavobacteriia</taxon>
        <taxon>Flavobacteriales</taxon>
        <taxon>Flavobacteriaceae</taxon>
        <taxon>Galbibacter</taxon>
    </lineage>
</organism>
<dbReference type="GO" id="GO:0000166">
    <property type="term" value="F:nucleotide binding"/>
    <property type="evidence" value="ECO:0007669"/>
    <property type="project" value="UniProtKB-KW"/>
</dbReference>
<dbReference type="Proteomes" id="UP000007364">
    <property type="component" value="Unassembled WGS sequence"/>
</dbReference>
<evidence type="ECO:0008006" key="8">
    <source>
        <dbReference type="Google" id="ProtNLM"/>
    </source>
</evidence>
<dbReference type="GO" id="GO:0016787">
    <property type="term" value="F:hydrolase activity"/>
    <property type="evidence" value="ECO:0007669"/>
    <property type="project" value="UniProtKB-KW"/>
</dbReference>
<dbReference type="eggNOG" id="COG2361">
    <property type="taxonomic scope" value="Bacteria"/>
</dbReference>
<evidence type="ECO:0000256" key="3">
    <source>
        <dbReference type="ARBA" id="ARBA00022722"/>
    </source>
</evidence>
<dbReference type="GO" id="GO:0110001">
    <property type="term" value="C:toxin-antitoxin complex"/>
    <property type="evidence" value="ECO:0007669"/>
    <property type="project" value="InterPro"/>
</dbReference>
<proteinExistence type="predicted"/>
<keyword evidence="2" id="KW-1277">Toxin-antitoxin system</keyword>
<dbReference type="PATRIC" id="fig|555500.3.peg.2250"/>
<keyword evidence="3" id="KW-0540">Nuclease</keyword>
<keyword evidence="5" id="KW-0378">Hydrolase</keyword>
<sequence>MELKERDLFRLAHIEECIDKLLELVERSHDFRAFELKWVDQDAMIRNFEIIGEAANHISTTTKNKYPEIEWHKLRGMRNFMTHEFLE</sequence>
<evidence type="ECO:0000256" key="2">
    <source>
        <dbReference type="ARBA" id="ARBA00022649"/>
    </source>
</evidence>
<dbReference type="InterPro" id="IPR008201">
    <property type="entry name" value="HepT-like"/>
</dbReference>
<dbReference type="InterPro" id="IPR051813">
    <property type="entry name" value="HepT_RNase_toxin"/>
</dbReference>
<dbReference type="OrthoDB" id="955324at2"/>
<dbReference type="AlphaFoldDB" id="K2QJ20"/>
<dbReference type="EMBL" id="AMSG01000016">
    <property type="protein sequence ID" value="EKF54692.1"/>
    <property type="molecule type" value="Genomic_DNA"/>
</dbReference>
<name>K2QJ20_9FLAO</name>
<keyword evidence="7" id="KW-1185">Reference proteome</keyword>
<dbReference type="GO" id="GO:0004540">
    <property type="term" value="F:RNA nuclease activity"/>
    <property type="evidence" value="ECO:0007669"/>
    <property type="project" value="InterPro"/>
</dbReference>
<reference evidence="6 7" key="1">
    <citation type="journal article" date="2012" name="J. Bacteriol.">
        <title>Genome Sequence of Galbibacter marinum Type Strain ck-I2-15.</title>
        <authorList>
            <person name="Lai Q."/>
            <person name="Li C."/>
            <person name="Shao Z."/>
        </authorList>
    </citation>
    <scope>NUCLEOTIDE SEQUENCE [LARGE SCALE GENOMIC DNA]</scope>
    <source>
        <strain evidence="7">ck-I2-15</strain>
    </source>
</reference>
<evidence type="ECO:0000313" key="7">
    <source>
        <dbReference type="Proteomes" id="UP000007364"/>
    </source>
</evidence>
<gene>
    <name evidence="6" type="ORF">I215_10910</name>
</gene>
<evidence type="ECO:0000313" key="6">
    <source>
        <dbReference type="EMBL" id="EKF54692.1"/>
    </source>
</evidence>
<dbReference type="STRING" id="555500.I215_10910"/>
<keyword evidence="1" id="KW-0597">Phosphoprotein</keyword>
<dbReference type="RefSeq" id="WP_008992022.1">
    <property type="nucleotide sequence ID" value="NZ_AMSG01000016.1"/>
</dbReference>
<dbReference type="PANTHER" id="PTHR34139:SF1">
    <property type="entry name" value="RNASE MJ1380-RELATED"/>
    <property type="match status" value="1"/>
</dbReference>